<gene>
    <name evidence="2" type="ORF">CONLIGDRAFT_649194</name>
</gene>
<dbReference type="STRING" id="1408157.A0A1J7J8L9"/>
<name>A0A1J7J8L9_9PEZI</name>
<evidence type="ECO:0000256" key="1">
    <source>
        <dbReference type="SAM" id="MobiDB-lite"/>
    </source>
</evidence>
<feature type="region of interest" description="Disordered" evidence="1">
    <location>
        <begin position="600"/>
        <end position="623"/>
    </location>
</feature>
<keyword evidence="3" id="KW-1185">Reference proteome</keyword>
<dbReference type="OrthoDB" id="3521097at2759"/>
<sequence length="729" mass="80452">MASECLNEGFRARVNDAMEPISTDAATHAIHHHRNEHYTSRGAKYSEVMPIVFISDGADAHANELLDSFQALSVTEDEKRYGEVGCTDIAGVGSMFYRASQHKANHLLPELDSMTAQLAPLGKEPGVFSWANQPGRDNEKEERNRDDELLSEHTALLTIGSTLGTEDSSDPEGPMTRPERAATFPPRISPGRDDACKRAENLRSERAVSCTMLAIPETKDRADSEGLVTYPARTGKSHSALPMWALGRQSGTGQGHTSEFHTSNSHEKPSGRRAGPPETRGKRKHRSTKDNEEDDQGDEDNEGLSPASSGKKAKTENSRKHWACPFAKRDPWRHQDCLHAKLVKISYVKQHLSRYHCAATYCPRCGQEFPNQDSAFELNNHLRADTCEVREFSVDGKMTPETRHKVMDAKGRKNANGRNLDDVERWYRMWEALFPDSKPPQSPYAESPAVEILQAFSASMRLCVGSQVLGQVHDRGLPLDDRISLIEDIVSAFVTHLQEDTQFSSSRDESPSTTDRSISPNTSTMDPSPAWISTPTDSLSTSTSALATSSLSPSEACTSGLPSSSLHKSAMTGSSNRYRSLSSCGGFSSSQSVQNQIELSHAGQDPTSQETWRPGQAPSPRDNRLWAVTDSEHYSLFPGLTSYDGEEIRCPSPAPLGSQPPTVSYDSSYFPSPPRNATPYTRWSMVPPTAPQATFMTSHIHDGFVIPNNPFLEPESDRCSRSTSYYFLH</sequence>
<feature type="compositionally biased region" description="Polar residues" evidence="1">
    <location>
        <begin position="249"/>
        <end position="263"/>
    </location>
</feature>
<feature type="compositionally biased region" description="Polar residues" evidence="1">
    <location>
        <begin position="500"/>
        <end position="526"/>
    </location>
</feature>
<feature type="region of interest" description="Disordered" evidence="1">
    <location>
        <begin position="160"/>
        <end position="194"/>
    </location>
</feature>
<dbReference type="EMBL" id="KV875105">
    <property type="protein sequence ID" value="OIW23858.1"/>
    <property type="molecule type" value="Genomic_DNA"/>
</dbReference>
<feature type="compositionally biased region" description="Low complexity" evidence="1">
    <location>
        <begin position="533"/>
        <end position="554"/>
    </location>
</feature>
<feature type="compositionally biased region" description="Polar residues" evidence="1">
    <location>
        <begin position="555"/>
        <end position="572"/>
    </location>
</feature>
<feature type="compositionally biased region" description="Acidic residues" evidence="1">
    <location>
        <begin position="291"/>
        <end position="302"/>
    </location>
</feature>
<dbReference type="PANTHER" id="PTHR38166:SF1">
    <property type="entry name" value="C2H2-TYPE DOMAIN-CONTAINING PROTEIN"/>
    <property type="match status" value="1"/>
</dbReference>
<accession>A0A1J7J8L9</accession>
<evidence type="ECO:0000313" key="3">
    <source>
        <dbReference type="Proteomes" id="UP000182658"/>
    </source>
</evidence>
<organism evidence="2 3">
    <name type="scientific">Coniochaeta ligniaria NRRL 30616</name>
    <dbReference type="NCBI Taxonomy" id="1408157"/>
    <lineage>
        <taxon>Eukaryota</taxon>
        <taxon>Fungi</taxon>
        <taxon>Dikarya</taxon>
        <taxon>Ascomycota</taxon>
        <taxon>Pezizomycotina</taxon>
        <taxon>Sordariomycetes</taxon>
        <taxon>Sordariomycetidae</taxon>
        <taxon>Coniochaetales</taxon>
        <taxon>Coniochaetaceae</taxon>
        <taxon>Coniochaeta</taxon>
    </lineage>
</organism>
<protein>
    <recommendedName>
        <fullName evidence="4">C2H2-type domain-containing protein</fullName>
    </recommendedName>
</protein>
<dbReference type="InParanoid" id="A0A1J7J8L9"/>
<dbReference type="AlphaFoldDB" id="A0A1J7J8L9"/>
<feature type="region of interest" description="Disordered" evidence="1">
    <location>
        <begin position="246"/>
        <end position="319"/>
    </location>
</feature>
<proteinExistence type="predicted"/>
<feature type="region of interest" description="Disordered" evidence="1">
    <location>
        <begin position="500"/>
        <end position="572"/>
    </location>
</feature>
<reference evidence="2 3" key="1">
    <citation type="submission" date="2016-10" db="EMBL/GenBank/DDBJ databases">
        <title>Draft genome sequence of Coniochaeta ligniaria NRRL30616, a lignocellulolytic fungus for bioabatement of inhibitors in plant biomass hydrolysates.</title>
        <authorList>
            <consortium name="DOE Joint Genome Institute"/>
            <person name="Jimenez D.J."/>
            <person name="Hector R.E."/>
            <person name="Riley R."/>
            <person name="Sun H."/>
            <person name="Grigoriev I.V."/>
            <person name="Van Elsas J.D."/>
            <person name="Nichols N.N."/>
        </authorList>
    </citation>
    <scope>NUCLEOTIDE SEQUENCE [LARGE SCALE GENOMIC DNA]</scope>
    <source>
        <strain evidence="2 3">NRRL 30616</strain>
    </source>
</reference>
<dbReference type="Proteomes" id="UP000182658">
    <property type="component" value="Unassembled WGS sequence"/>
</dbReference>
<evidence type="ECO:0008006" key="4">
    <source>
        <dbReference type="Google" id="ProtNLM"/>
    </source>
</evidence>
<evidence type="ECO:0000313" key="2">
    <source>
        <dbReference type="EMBL" id="OIW23858.1"/>
    </source>
</evidence>
<dbReference type="PANTHER" id="PTHR38166">
    <property type="entry name" value="C2H2-TYPE DOMAIN-CONTAINING PROTEIN-RELATED"/>
    <property type="match status" value="1"/>
</dbReference>